<keyword evidence="7 8" id="KW-0472">Membrane</keyword>
<dbReference type="InParanoid" id="G4T550"/>
<evidence type="ECO:0000256" key="2">
    <source>
        <dbReference type="ARBA" id="ARBA00022692"/>
    </source>
</evidence>
<feature type="transmembrane region" description="Helical" evidence="8">
    <location>
        <begin position="158"/>
        <end position="176"/>
    </location>
</feature>
<feature type="transmembrane region" description="Helical" evidence="8">
    <location>
        <begin position="183"/>
        <end position="202"/>
    </location>
</feature>
<protein>
    <recommendedName>
        <fullName evidence="9">RING-CH-type domain-containing protein</fullName>
    </recommendedName>
</protein>
<dbReference type="Gene3D" id="3.30.40.10">
    <property type="entry name" value="Zinc/RING finger domain, C3HC4 (zinc finger)"/>
    <property type="match status" value="1"/>
</dbReference>
<dbReference type="PANTHER" id="PTHR46283">
    <property type="entry name" value="E3 UBIQUITIN-PROTEIN LIGASE MARCH5"/>
    <property type="match status" value="1"/>
</dbReference>
<accession>G4T550</accession>
<dbReference type="SUPFAM" id="SSF57850">
    <property type="entry name" value="RING/U-box"/>
    <property type="match status" value="1"/>
</dbReference>
<dbReference type="SMART" id="SM00744">
    <property type="entry name" value="RINGv"/>
    <property type="match status" value="1"/>
</dbReference>
<keyword evidence="4" id="KW-0863">Zinc-finger</keyword>
<evidence type="ECO:0000256" key="7">
    <source>
        <dbReference type="ARBA" id="ARBA00023136"/>
    </source>
</evidence>
<dbReference type="STRING" id="1109443.G4T550"/>
<evidence type="ECO:0000256" key="6">
    <source>
        <dbReference type="ARBA" id="ARBA00022989"/>
    </source>
</evidence>
<keyword evidence="11" id="KW-1185">Reference proteome</keyword>
<feature type="domain" description="RING-CH-type" evidence="9">
    <location>
        <begin position="18"/>
        <end position="89"/>
    </location>
</feature>
<feature type="transmembrane region" description="Helical" evidence="8">
    <location>
        <begin position="106"/>
        <end position="135"/>
    </location>
</feature>
<dbReference type="eggNOG" id="KOG3053">
    <property type="taxonomic scope" value="Eukaryota"/>
</dbReference>
<organism evidence="10 11">
    <name type="scientific">Serendipita indica (strain DSM 11827)</name>
    <name type="common">Root endophyte fungus</name>
    <name type="synonym">Piriformospora indica</name>
    <dbReference type="NCBI Taxonomy" id="1109443"/>
    <lineage>
        <taxon>Eukaryota</taxon>
        <taxon>Fungi</taxon>
        <taxon>Dikarya</taxon>
        <taxon>Basidiomycota</taxon>
        <taxon>Agaricomycotina</taxon>
        <taxon>Agaricomycetes</taxon>
        <taxon>Sebacinales</taxon>
        <taxon>Serendipitaceae</taxon>
        <taxon>Serendipita</taxon>
    </lineage>
</organism>
<keyword evidence="3" id="KW-0479">Metal-binding</keyword>
<dbReference type="InterPro" id="IPR011016">
    <property type="entry name" value="Znf_RING-CH"/>
</dbReference>
<dbReference type="EMBL" id="CAFZ01000002">
    <property type="protein sequence ID" value="CCA66443.1"/>
    <property type="molecule type" value="Genomic_DNA"/>
</dbReference>
<evidence type="ECO:0000256" key="8">
    <source>
        <dbReference type="SAM" id="Phobius"/>
    </source>
</evidence>
<evidence type="ECO:0000313" key="11">
    <source>
        <dbReference type="Proteomes" id="UP000007148"/>
    </source>
</evidence>
<dbReference type="OrthoDB" id="5817083at2759"/>
<evidence type="ECO:0000259" key="9">
    <source>
        <dbReference type="PROSITE" id="PS51292"/>
    </source>
</evidence>
<comment type="caution">
    <text evidence="10">The sequence shown here is derived from an EMBL/GenBank/DDBJ whole genome shotgun (WGS) entry which is preliminary data.</text>
</comment>
<dbReference type="HOGENOM" id="CLU_547413_0_0_1"/>
<feature type="transmembrane region" description="Helical" evidence="8">
    <location>
        <begin position="208"/>
        <end position="227"/>
    </location>
</feature>
<dbReference type="PROSITE" id="PS51292">
    <property type="entry name" value="ZF_RING_CH"/>
    <property type="match status" value="1"/>
</dbReference>
<evidence type="ECO:0000256" key="5">
    <source>
        <dbReference type="ARBA" id="ARBA00022833"/>
    </source>
</evidence>
<reference evidence="10 11" key="1">
    <citation type="journal article" date="2011" name="PLoS Pathog.">
        <title>Endophytic Life Strategies Decoded by Genome and Transcriptome Analyses of the Mutualistic Root Symbiont Piriformospora indica.</title>
        <authorList>
            <person name="Zuccaro A."/>
            <person name="Lahrmann U."/>
            <person name="Guldener U."/>
            <person name="Langen G."/>
            <person name="Pfiffi S."/>
            <person name="Biedenkopf D."/>
            <person name="Wong P."/>
            <person name="Samans B."/>
            <person name="Grimm C."/>
            <person name="Basiewicz M."/>
            <person name="Murat C."/>
            <person name="Martin F."/>
            <person name="Kogel K.H."/>
        </authorList>
    </citation>
    <scope>NUCLEOTIDE SEQUENCE [LARGE SCALE GENOMIC DNA]</scope>
    <source>
        <strain evidence="10 11">DSM 11827</strain>
    </source>
</reference>
<dbReference type="Proteomes" id="UP000007148">
    <property type="component" value="Unassembled WGS sequence"/>
</dbReference>
<comment type="subcellular location">
    <subcellularLocation>
        <location evidence="1">Membrane</location>
        <topology evidence="1">Multi-pass membrane protein</topology>
    </subcellularLocation>
</comment>
<keyword evidence="2 8" id="KW-0812">Transmembrane</keyword>
<proteinExistence type="predicted"/>
<evidence type="ECO:0000256" key="4">
    <source>
        <dbReference type="ARBA" id="ARBA00022771"/>
    </source>
</evidence>
<evidence type="ECO:0000256" key="1">
    <source>
        <dbReference type="ARBA" id="ARBA00004141"/>
    </source>
</evidence>
<evidence type="ECO:0000313" key="10">
    <source>
        <dbReference type="EMBL" id="CCA66443.1"/>
    </source>
</evidence>
<sequence length="439" mass="49257">MAQVTTARPRRSHRVPTISDIRVKKCWICLEVEVYGESEASADWCHPCKCSLMCHGKCLLDWIASQEQNTTRAGGPIKCPQCGTEYTVVSYQPTLLKVFDAIHTRIVLLGAAWGITGLVVTAAGTVVLLGCFYGSEAFSAFVGKQCYDLMVGDDSSKWPVWLWFDFGAIPWTLYNVGYNRSFLFNFSSIICAFPFSVAAPHGEPEGPFIFPPSPFASLAILPFLISARNAIYDRLSAWVTLKAARPIHDRSLHKEIKPGSRNVSLHFLNFRRRRVRNVEGQQAPVIRAGQVAAAAAQQGRMAGPVGDNINRVLRGSRIGSAFIKPLLTPWIAKYMGSILLSLSDRFPFLKPMLGLRSRSMPIILYKGLRTVGLQQTWRWNDLDPVWWRNTLGLSVFSVCYDGLQLWYTYLIERERLSRRIVSRSFEGIDINELDLISGS</sequence>
<dbReference type="OMA" id="DFDLWPP"/>
<dbReference type="AlphaFoldDB" id="G4T550"/>
<evidence type="ECO:0000256" key="3">
    <source>
        <dbReference type="ARBA" id="ARBA00022723"/>
    </source>
</evidence>
<dbReference type="GO" id="GO:0016020">
    <property type="term" value="C:membrane"/>
    <property type="evidence" value="ECO:0007669"/>
    <property type="project" value="UniProtKB-SubCell"/>
</dbReference>
<dbReference type="InterPro" id="IPR013083">
    <property type="entry name" value="Znf_RING/FYVE/PHD"/>
</dbReference>
<gene>
    <name evidence="10" type="ORF">PIIN_00129</name>
</gene>
<dbReference type="GO" id="GO:0008270">
    <property type="term" value="F:zinc ion binding"/>
    <property type="evidence" value="ECO:0007669"/>
    <property type="project" value="UniProtKB-KW"/>
</dbReference>
<name>G4T550_SERID</name>
<keyword evidence="5" id="KW-0862">Zinc</keyword>
<keyword evidence="6 8" id="KW-1133">Transmembrane helix</keyword>